<evidence type="ECO:0000313" key="1">
    <source>
        <dbReference type="EMBL" id="KAJ0026440.1"/>
    </source>
</evidence>
<sequence>MVDDGIGTSTIIRKLFFTMRSSGHSISIWDRTRLLCRQLNESNSQFVNLDTTPFEFSSGSSNRFTGVSCSKLASISTNNSFISGCFSMCNENATNLGVNSSCQSGINCCQTTISSPLKNFNVSVEAPQSSIISNGGRQQDCNYAFLVDQNWFGNNLNNLQDLQRMTHVPVRLNWGIDSSSFNRSAALNNSTSFKSTSSCTSGSSIVQCKCFEHYQGNPYLLRGCQDIDECNLGYCPPFMICENYIGGYSCYPKKESKVFVIVFGTGGGLVGLILLIVGIWWLLNIIKRKREIKLKEKYFEHNGGLLLQQQLTSSDGSVDRSKLFNSKDLEKATDHFNVNRILGEGGQGTVYKGMLTDGRIVAVKKSKIVDEVGKVDEFINENQLYDILDAQVLKLGKKEEVMAVANLAKRCLNMNAKKRPTMKEVTMELEGIRSSIKEGHIQLNYQEDEYERTEVLEAWDVDSTSTGTTFDHISLSIDVQPLLTKRISRKNIQL</sequence>
<dbReference type="Proteomes" id="UP001163603">
    <property type="component" value="Chromosome 10"/>
</dbReference>
<name>A0ACC0Y0E1_9ROSI</name>
<accession>A0ACC0Y0E1</accession>
<protein>
    <submittedName>
        <fullName evidence="1">Uncharacterized protein</fullName>
    </submittedName>
</protein>
<proteinExistence type="predicted"/>
<keyword evidence="2" id="KW-1185">Reference proteome</keyword>
<evidence type="ECO:0000313" key="2">
    <source>
        <dbReference type="Proteomes" id="UP001163603"/>
    </source>
</evidence>
<gene>
    <name evidence="1" type="ORF">Pint_07544</name>
</gene>
<dbReference type="EMBL" id="CM047745">
    <property type="protein sequence ID" value="KAJ0026440.1"/>
    <property type="molecule type" value="Genomic_DNA"/>
</dbReference>
<organism evidence="1 2">
    <name type="scientific">Pistacia integerrima</name>
    <dbReference type="NCBI Taxonomy" id="434235"/>
    <lineage>
        <taxon>Eukaryota</taxon>
        <taxon>Viridiplantae</taxon>
        <taxon>Streptophyta</taxon>
        <taxon>Embryophyta</taxon>
        <taxon>Tracheophyta</taxon>
        <taxon>Spermatophyta</taxon>
        <taxon>Magnoliopsida</taxon>
        <taxon>eudicotyledons</taxon>
        <taxon>Gunneridae</taxon>
        <taxon>Pentapetalae</taxon>
        <taxon>rosids</taxon>
        <taxon>malvids</taxon>
        <taxon>Sapindales</taxon>
        <taxon>Anacardiaceae</taxon>
        <taxon>Pistacia</taxon>
    </lineage>
</organism>
<comment type="caution">
    <text evidence="1">The sequence shown here is derived from an EMBL/GenBank/DDBJ whole genome shotgun (WGS) entry which is preliminary data.</text>
</comment>
<reference evidence="2" key="1">
    <citation type="journal article" date="2023" name="G3 (Bethesda)">
        <title>Genome assembly and association tests identify interacting loci associated with vigor, precocity, and sex in interspecific pistachio rootstocks.</title>
        <authorList>
            <person name="Palmer W."/>
            <person name="Jacygrad E."/>
            <person name="Sagayaradj S."/>
            <person name="Cavanaugh K."/>
            <person name="Han R."/>
            <person name="Bertier L."/>
            <person name="Beede B."/>
            <person name="Kafkas S."/>
            <person name="Golino D."/>
            <person name="Preece J."/>
            <person name="Michelmore R."/>
        </authorList>
    </citation>
    <scope>NUCLEOTIDE SEQUENCE [LARGE SCALE GENOMIC DNA]</scope>
</reference>